<dbReference type="PANTHER" id="PTHR43722:SF1">
    <property type="entry name" value="PROLINE IMINOPEPTIDASE"/>
    <property type="match status" value="1"/>
</dbReference>
<organism evidence="12 13">
    <name type="scientific">Tritrichomonas musculus</name>
    <dbReference type="NCBI Taxonomy" id="1915356"/>
    <lineage>
        <taxon>Eukaryota</taxon>
        <taxon>Metamonada</taxon>
        <taxon>Parabasalia</taxon>
        <taxon>Tritrichomonadida</taxon>
        <taxon>Tritrichomonadidae</taxon>
        <taxon>Tritrichomonas</taxon>
    </lineage>
</organism>
<evidence type="ECO:0000256" key="3">
    <source>
        <dbReference type="ARBA" id="ARBA00010088"/>
    </source>
</evidence>
<name>A0ABR2JR11_9EUKA</name>
<keyword evidence="6" id="KW-0963">Cytoplasm</keyword>
<evidence type="ECO:0000313" key="12">
    <source>
        <dbReference type="EMBL" id="KAK8880667.1"/>
    </source>
</evidence>
<feature type="transmembrane region" description="Helical" evidence="10">
    <location>
        <begin position="36"/>
        <end position="59"/>
    </location>
</feature>
<dbReference type="Proteomes" id="UP001470230">
    <property type="component" value="Unassembled WGS sequence"/>
</dbReference>
<evidence type="ECO:0000259" key="11">
    <source>
        <dbReference type="Pfam" id="PF00561"/>
    </source>
</evidence>
<comment type="catalytic activity">
    <reaction evidence="1">
        <text>Release of N-terminal proline from a peptide.</text>
        <dbReference type="EC" id="3.4.11.5"/>
    </reaction>
</comment>
<protein>
    <recommendedName>
        <fullName evidence="4">prolyl aminopeptidase</fullName>
        <ecNumber evidence="4">3.4.11.5</ecNumber>
    </recommendedName>
    <alternativeName>
        <fullName evidence="9">Prolyl aminopeptidase</fullName>
    </alternativeName>
</protein>
<keyword evidence="7" id="KW-0645">Protease</keyword>
<dbReference type="PRINTS" id="PR00793">
    <property type="entry name" value="PROAMNOPTASE"/>
</dbReference>
<keyword evidence="5" id="KW-0031">Aminopeptidase</keyword>
<keyword evidence="8" id="KW-0378">Hydrolase</keyword>
<evidence type="ECO:0000256" key="9">
    <source>
        <dbReference type="ARBA" id="ARBA00029605"/>
    </source>
</evidence>
<evidence type="ECO:0000256" key="10">
    <source>
        <dbReference type="SAM" id="Phobius"/>
    </source>
</evidence>
<feature type="transmembrane region" description="Helical" evidence="10">
    <location>
        <begin position="71"/>
        <end position="92"/>
    </location>
</feature>
<keyword evidence="10" id="KW-1133">Transmembrane helix</keyword>
<evidence type="ECO:0000313" key="13">
    <source>
        <dbReference type="Proteomes" id="UP001470230"/>
    </source>
</evidence>
<keyword evidence="10" id="KW-0812">Transmembrane</keyword>
<comment type="caution">
    <text evidence="12">The sequence shown here is derived from an EMBL/GenBank/DDBJ whole genome shotgun (WGS) entry which is preliminary data.</text>
</comment>
<reference evidence="12 13" key="1">
    <citation type="submission" date="2024-04" db="EMBL/GenBank/DDBJ databases">
        <title>Tritrichomonas musculus Genome.</title>
        <authorList>
            <person name="Alves-Ferreira E."/>
            <person name="Grigg M."/>
            <person name="Lorenzi H."/>
            <person name="Galac M."/>
        </authorList>
    </citation>
    <scope>NUCLEOTIDE SEQUENCE [LARGE SCALE GENOMIC DNA]</scope>
    <source>
        <strain evidence="12 13">EAF2021</strain>
    </source>
</reference>
<dbReference type="Gene3D" id="3.40.50.1820">
    <property type="entry name" value="alpha/beta hydrolase"/>
    <property type="match status" value="1"/>
</dbReference>
<evidence type="ECO:0000256" key="7">
    <source>
        <dbReference type="ARBA" id="ARBA00022670"/>
    </source>
</evidence>
<comment type="similarity">
    <text evidence="3">Belongs to the peptidase S33 family.</text>
</comment>
<accession>A0ABR2JR11</accession>
<proteinExistence type="inferred from homology"/>
<evidence type="ECO:0000256" key="5">
    <source>
        <dbReference type="ARBA" id="ARBA00022438"/>
    </source>
</evidence>
<dbReference type="Pfam" id="PF00561">
    <property type="entry name" value="Abhydrolase_1"/>
    <property type="match status" value="1"/>
</dbReference>
<dbReference type="InterPro" id="IPR029058">
    <property type="entry name" value="AB_hydrolase_fold"/>
</dbReference>
<keyword evidence="10" id="KW-0472">Membrane</keyword>
<sequence length="450" mass="50873">MKNQLLPNEKRIEESSLIDSADQITQVQKKCNFRKIIGIIIIIVGIVFGFYISSLAMFGMSSVSKNRFLGFFFQLVISFLTVFGLTLIGMIIAPFYKTNKKKQIIISAIIFFISYIISLTLYLLMFYLPVGQMTEFKRIPSGFWELSTGSKIAYYEYGNNSDNKYPIICVHGGPGSPANSKDEFIEPLTMMGYRVYQYDQVGCGKSSRLDNCNQYTLSRHVEDLEGIRKSIGTEKINIICHSFGGTLSSNYIARYPNRVDNCFFISPGMMWAGDKTVSSINENGTKDEIKSFLKNPRYLFAQAISMIFPPNGLLVLMDEEDLDNLFMKFHDDLNMMPGSGEFYNSKGAGYGFWANVMTGRSMVKSPSPYKNLTKFNGRSLVVKGQYDYVSFRATLQYRDHIPNSTLITIDGMGHAVGSDQIDEVFSNIKMFLLNGTTVNTPYYGNDSPWN</sequence>
<dbReference type="EC" id="3.4.11.5" evidence="4"/>
<evidence type="ECO:0000256" key="8">
    <source>
        <dbReference type="ARBA" id="ARBA00022801"/>
    </source>
</evidence>
<evidence type="ECO:0000256" key="2">
    <source>
        <dbReference type="ARBA" id="ARBA00004496"/>
    </source>
</evidence>
<comment type="subcellular location">
    <subcellularLocation>
        <location evidence="2">Cytoplasm</location>
    </subcellularLocation>
</comment>
<keyword evidence="13" id="KW-1185">Reference proteome</keyword>
<gene>
    <name evidence="12" type="ORF">M9Y10_003351</name>
</gene>
<feature type="domain" description="AB hydrolase-1" evidence="11">
    <location>
        <begin position="165"/>
        <end position="274"/>
    </location>
</feature>
<evidence type="ECO:0000256" key="6">
    <source>
        <dbReference type="ARBA" id="ARBA00022490"/>
    </source>
</evidence>
<evidence type="ECO:0000256" key="1">
    <source>
        <dbReference type="ARBA" id="ARBA00001585"/>
    </source>
</evidence>
<dbReference type="InterPro" id="IPR002410">
    <property type="entry name" value="Peptidase_S33"/>
</dbReference>
<dbReference type="InterPro" id="IPR000073">
    <property type="entry name" value="AB_hydrolase_1"/>
</dbReference>
<feature type="transmembrane region" description="Helical" evidence="10">
    <location>
        <begin position="104"/>
        <end position="128"/>
    </location>
</feature>
<dbReference type="InterPro" id="IPR005944">
    <property type="entry name" value="Pro_iminopeptidase"/>
</dbReference>
<dbReference type="SUPFAM" id="SSF53474">
    <property type="entry name" value="alpha/beta-Hydrolases"/>
    <property type="match status" value="1"/>
</dbReference>
<evidence type="ECO:0000256" key="4">
    <source>
        <dbReference type="ARBA" id="ARBA00012568"/>
    </source>
</evidence>
<dbReference type="PANTHER" id="PTHR43722">
    <property type="entry name" value="PROLINE IMINOPEPTIDASE"/>
    <property type="match status" value="1"/>
</dbReference>
<dbReference type="EMBL" id="JAPFFF010000010">
    <property type="protein sequence ID" value="KAK8880667.1"/>
    <property type="molecule type" value="Genomic_DNA"/>
</dbReference>